<dbReference type="EMBL" id="JALJXV010000003">
    <property type="protein sequence ID" value="MCP1674336.1"/>
    <property type="molecule type" value="Genomic_DNA"/>
</dbReference>
<dbReference type="Proteomes" id="UP001205843">
    <property type="component" value="Unassembled WGS sequence"/>
</dbReference>
<evidence type="ECO:0000256" key="5">
    <source>
        <dbReference type="ARBA" id="ARBA00022723"/>
    </source>
</evidence>
<evidence type="ECO:0000256" key="9">
    <source>
        <dbReference type="ARBA" id="ARBA00038276"/>
    </source>
</evidence>
<name>A0AAE3G3Z9_9GAMM</name>
<dbReference type="Pfam" id="PF01909">
    <property type="entry name" value="NTP_transf_2"/>
    <property type="match status" value="1"/>
</dbReference>
<keyword evidence="4" id="KW-0548">Nucleotidyltransferase</keyword>
<protein>
    <submittedName>
        <fullName evidence="11">Nucleotidyltransferase</fullName>
    </submittedName>
</protein>
<comment type="similarity">
    <text evidence="9">Belongs to the MntA antitoxin family.</text>
</comment>
<dbReference type="PANTHER" id="PTHR33571:SF12">
    <property type="entry name" value="BSL3053 PROTEIN"/>
    <property type="match status" value="1"/>
</dbReference>
<keyword evidence="3" id="KW-0808">Transferase</keyword>
<reference evidence="11" key="1">
    <citation type="submission" date="2022-03" db="EMBL/GenBank/DDBJ databases">
        <title>Genomic Encyclopedia of Type Strains, Phase III (KMG-III): the genomes of soil and plant-associated and newly described type strains.</title>
        <authorList>
            <person name="Whitman W."/>
        </authorList>
    </citation>
    <scope>NUCLEOTIDE SEQUENCE</scope>
    <source>
        <strain evidence="11">ANL 6-2</strain>
    </source>
</reference>
<evidence type="ECO:0000259" key="10">
    <source>
        <dbReference type="Pfam" id="PF01909"/>
    </source>
</evidence>
<evidence type="ECO:0000256" key="2">
    <source>
        <dbReference type="ARBA" id="ARBA00022649"/>
    </source>
</evidence>
<evidence type="ECO:0000256" key="7">
    <source>
        <dbReference type="ARBA" id="ARBA00022840"/>
    </source>
</evidence>
<evidence type="ECO:0000256" key="8">
    <source>
        <dbReference type="ARBA" id="ARBA00022842"/>
    </source>
</evidence>
<keyword evidence="6" id="KW-0547">Nucleotide-binding</keyword>
<dbReference type="AlphaFoldDB" id="A0AAE3G3Z9"/>
<evidence type="ECO:0000256" key="4">
    <source>
        <dbReference type="ARBA" id="ARBA00022695"/>
    </source>
</evidence>
<gene>
    <name evidence="11" type="ORF">J2T57_001438</name>
</gene>
<dbReference type="GO" id="GO:0046872">
    <property type="term" value="F:metal ion binding"/>
    <property type="evidence" value="ECO:0007669"/>
    <property type="project" value="UniProtKB-KW"/>
</dbReference>
<proteinExistence type="inferred from homology"/>
<accession>A0AAE3G3Z9</accession>
<sequence length="97" mass="10486">MMKPSIALAANRSTIRQVVASHRASNARVFGSVLRGEDKDGSDLDLLIDTTPETTLFDLGAIRHELIELLGVPVDVLTPNALPDDVRARVISEARPV</sequence>
<dbReference type="PANTHER" id="PTHR33571">
    <property type="entry name" value="SSL8005 PROTEIN"/>
    <property type="match status" value="1"/>
</dbReference>
<keyword evidence="2" id="KW-1277">Toxin-antitoxin system</keyword>
<evidence type="ECO:0000256" key="6">
    <source>
        <dbReference type="ARBA" id="ARBA00022741"/>
    </source>
</evidence>
<evidence type="ECO:0000313" key="12">
    <source>
        <dbReference type="Proteomes" id="UP001205843"/>
    </source>
</evidence>
<comment type="caution">
    <text evidence="11">The sequence shown here is derived from an EMBL/GenBank/DDBJ whole genome shotgun (WGS) entry which is preliminary data.</text>
</comment>
<feature type="domain" description="Polymerase nucleotidyl transferase" evidence="10">
    <location>
        <begin position="24"/>
        <end position="96"/>
    </location>
</feature>
<dbReference type="GO" id="GO:0005524">
    <property type="term" value="F:ATP binding"/>
    <property type="evidence" value="ECO:0007669"/>
    <property type="project" value="UniProtKB-KW"/>
</dbReference>
<dbReference type="InterPro" id="IPR052038">
    <property type="entry name" value="Type-VII_TA_antitoxin"/>
</dbReference>
<keyword evidence="5" id="KW-0479">Metal-binding</keyword>
<dbReference type="SUPFAM" id="SSF81301">
    <property type="entry name" value="Nucleotidyltransferase"/>
    <property type="match status" value="1"/>
</dbReference>
<keyword evidence="7" id="KW-0067">ATP-binding</keyword>
<evidence type="ECO:0000256" key="1">
    <source>
        <dbReference type="ARBA" id="ARBA00001946"/>
    </source>
</evidence>
<evidence type="ECO:0000256" key="3">
    <source>
        <dbReference type="ARBA" id="ARBA00022679"/>
    </source>
</evidence>
<dbReference type="CDD" id="cd05403">
    <property type="entry name" value="NT_KNTase_like"/>
    <property type="match status" value="1"/>
</dbReference>
<keyword evidence="8" id="KW-0460">Magnesium</keyword>
<keyword evidence="12" id="KW-1185">Reference proteome</keyword>
<dbReference type="InterPro" id="IPR002934">
    <property type="entry name" value="Polymerase_NTP_transf_dom"/>
</dbReference>
<dbReference type="GO" id="GO:0016779">
    <property type="term" value="F:nucleotidyltransferase activity"/>
    <property type="evidence" value="ECO:0007669"/>
    <property type="project" value="UniProtKB-KW"/>
</dbReference>
<evidence type="ECO:0000313" key="11">
    <source>
        <dbReference type="EMBL" id="MCP1674336.1"/>
    </source>
</evidence>
<dbReference type="InterPro" id="IPR043519">
    <property type="entry name" value="NT_sf"/>
</dbReference>
<dbReference type="Gene3D" id="3.30.460.10">
    <property type="entry name" value="Beta Polymerase, domain 2"/>
    <property type="match status" value="1"/>
</dbReference>
<comment type="cofactor">
    <cofactor evidence="1">
        <name>Mg(2+)</name>
        <dbReference type="ChEBI" id="CHEBI:18420"/>
    </cofactor>
</comment>
<organism evidence="11 12">
    <name type="scientific">Natronocella acetinitrilica</name>
    <dbReference type="NCBI Taxonomy" id="414046"/>
    <lineage>
        <taxon>Bacteria</taxon>
        <taxon>Pseudomonadati</taxon>
        <taxon>Pseudomonadota</taxon>
        <taxon>Gammaproteobacteria</taxon>
        <taxon>Chromatiales</taxon>
        <taxon>Ectothiorhodospiraceae</taxon>
        <taxon>Natronocella</taxon>
    </lineage>
</organism>